<protein>
    <submittedName>
        <fullName evidence="1">Uncharacterized protein</fullName>
    </submittedName>
</protein>
<dbReference type="Proteomes" id="UP000784294">
    <property type="component" value="Unassembled WGS sequence"/>
</dbReference>
<reference evidence="1" key="1">
    <citation type="submission" date="2018-11" db="EMBL/GenBank/DDBJ databases">
        <authorList>
            <consortium name="Pathogen Informatics"/>
        </authorList>
    </citation>
    <scope>NUCLEOTIDE SEQUENCE</scope>
</reference>
<organism evidence="1 2">
    <name type="scientific">Protopolystoma xenopodis</name>
    <dbReference type="NCBI Taxonomy" id="117903"/>
    <lineage>
        <taxon>Eukaryota</taxon>
        <taxon>Metazoa</taxon>
        <taxon>Spiralia</taxon>
        <taxon>Lophotrochozoa</taxon>
        <taxon>Platyhelminthes</taxon>
        <taxon>Monogenea</taxon>
        <taxon>Polyopisthocotylea</taxon>
        <taxon>Polystomatidea</taxon>
        <taxon>Polystomatidae</taxon>
        <taxon>Protopolystoma</taxon>
    </lineage>
</organism>
<sequence>MQRSLAADNLESLLGMPCSQLFSTQVVHAAGLVCRSPGLASSSKRQIVPPLQKSQTLFGPCYSVDPISEAQAQALSCEIIGLLHRTIFSAFYRSGSGGMLDDPNSVVKSDIYLVNILPILP</sequence>
<name>A0A448WPI5_9PLAT</name>
<proteinExistence type="predicted"/>
<evidence type="ECO:0000313" key="2">
    <source>
        <dbReference type="Proteomes" id="UP000784294"/>
    </source>
</evidence>
<gene>
    <name evidence="1" type="ORF">PXEA_LOCUS10171</name>
</gene>
<comment type="caution">
    <text evidence="1">The sequence shown here is derived from an EMBL/GenBank/DDBJ whole genome shotgun (WGS) entry which is preliminary data.</text>
</comment>
<keyword evidence="2" id="KW-1185">Reference proteome</keyword>
<dbReference type="AlphaFoldDB" id="A0A448WPI5"/>
<dbReference type="OrthoDB" id="195089at2759"/>
<dbReference type="EMBL" id="CAAALY010029657">
    <property type="protein sequence ID" value="VEL16731.1"/>
    <property type="molecule type" value="Genomic_DNA"/>
</dbReference>
<accession>A0A448WPI5</accession>
<evidence type="ECO:0000313" key="1">
    <source>
        <dbReference type="EMBL" id="VEL16731.1"/>
    </source>
</evidence>